<evidence type="ECO:0000313" key="2">
    <source>
        <dbReference type="EMBL" id="KAF2448257.1"/>
    </source>
</evidence>
<dbReference type="AlphaFoldDB" id="A0A9P4PQE6"/>
<feature type="signal peptide" evidence="1">
    <location>
        <begin position="1"/>
        <end position="23"/>
    </location>
</feature>
<sequence length="224" mass="25667">MAATFAYLMTILVALIQFMLVSADFDLYRVAGSTPWKGHRVRSSDITGPLPPFVPIDLGWQLFDWDAEPTCERLLHAPLYPTSKDLSHGRLGVRCVGKCSIYDRPWGHVKLVEFHFTNFPIYHATIYNDDGYERDGGWKWWMWGVDNLNYGECFTYDNFDLDCEYPDIKTYIRVSRKFRCSPREHSITAKYINEAYMSEGGENILHEHHGKRAVGNATAVAGTG</sequence>
<dbReference type="Proteomes" id="UP000799764">
    <property type="component" value="Unassembled WGS sequence"/>
</dbReference>
<gene>
    <name evidence="2" type="ORF">P171DRAFT_440670</name>
</gene>
<comment type="caution">
    <text evidence="2">The sequence shown here is derived from an EMBL/GenBank/DDBJ whole genome shotgun (WGS) entry which is preliminary data.</text>
</comment>
<organism evidence="2 3">
    <name type="scientific">Karstenula rhodostoma CBS 690.94</name>
    <dbReference type="NCBI Taxonomy" id="1392251"/>
    <lineage>
        <taxon>Eukaryota</taxon>
        <taxon>Fungi</taxon>
        <taxon>Dikarya</taxon>
        <taxon>Ascomycota</taxon>
        <taxon>Pezizomycotina</taxon>
        <taxon>Dothideomycetes</taxon>
        <taxon>Pleosporomycetidae</taxon>
        <taxon>Pleosporales</taxon>
        <taxon>Massarineae</taxon>
        <taxon>Didymosphaeriaceae</taxon>
        <taxon>Karstenula</taxon>
    </lineage>
</organism>
<feature type="chain" id="PRO_5040455760" evidence="1">
    <location>
        <begin position="24"/>
        <end position="224"/>
    </location>
</feature>
<proteinExistence type="predicted"/>
<evidence type="ECO:0000313" key="3">
    <source>
        <dbReference type="Proteomes" id="UP000799764"/>
    </source>
</evidence>
<reference evidence="2" key="1">
    <citation type="journal article" date="2020" name="Stud. Mycol.">
        <title>101 Dothideomycetes genomes: a test case for predicting lifestyles and emergence of pathogens.</title>
        <authorList>
            <person name="Haridas S."/>
            <person name="Albert R."/>
            <person name="Binder M."/>
            <person name="Bloem J."/>
            <person name="Labutti K."/>
            <person name="Salamov A."/>
            <person name="Andreopoulos B."/>
            <person name="Baker S."/>
            <person name="Barry K."/>
            <person name="Bills G."/>
            <person name="Bluhm B."/>
            <person name="Cannon C."/>
            <person name="Castanera R."/>
            <person name="Culley D."/>
            <person name="Daum C."/>
            <person name="Ezra D."/>
            <person name="Gonzalez J."/>
            <person name="Henrissat B."/>
            <person name="Kuo A."/>
            <person name="Liang C."/>
            <person name="Lipzen A."/>
            <person name="Lutzoni F."/>
            <person name="Magnuson J."/>
            <person name="Mondo S."/>
            <person name="Nolan M."/>
            <person name="Ohm R."/>
            <person name="Pangilinan J."/>
            <person name="Park H.-J."/>
            <person name="Ramirez L."/>
            <person name="Alfaro M."/>
            <person name="Sun H."/>
            <person name="Tritt A."/>
            <person name="Yoshinaga Y."/>
            <person name="Zwiers L.-H."/>
            <person name="Turgeon B."/>
            <person name="Goodwin S."/>
            <person name="Spatafora J."/>
            <person name="Crous P."/>
            <person name="Grigoriev I."/>
        </authorList>
    </citation>
    <scope>NUCLEOTIDE SEQUENCE</scope>
    <source>
        <strain evidence="2">CBS 690.94</strain>
    </source>
</reference>
<keyword evidence="3" id="KW-1185">Reference proteome</keyword>
<dbReference type="EMBL" id="MU001495">
    <property type="protein sequence ID" value="KAF2448257.1"/>
    <property type="molecule type" value="Genomic_DNA"/>
</dbReference>
<accession>A0A9P4PQE6</accession>
<name>A0A9P4PQE6_9PLEO</name>
<keyword evidence="1" id="KW-0732">Signal</keyword>
<evidence type="ECO:0000256" key="1">
    <source>
        <dbReference type="SAM" id="SignalP"/>
    </source>
</evidence>
<protein>
    <submittedName>
        <fullName evidence="2">Uncharacterized protein</fullName>
    </submittedName>
</protein>
<dbReference type="OrthoDB" id="10351364at2759"/>